<accession>A0ACA6AV61</accession>
<evidence type="ECO:0000313" key="1">
    <source>
        <dbReference type="EMBL" id="AAZ68120.1"/>
    </source>
</evidence>
<evidence type="ECO:0000313" key="2">
    <source>
        <dbReference type="Proteomes" id="UP000000435"/>
    </source>
</evidence>
<protein>
    <submittedName>
        <fullName evidence="1">Uncharacterized protein</fullName>
    </submittedName>
</protein>
<proteinExistence type="predicted"/>
<name>A0ACA6AV61_EHRCJ</name>
<sequence>MLLILLTIVSFIGGAAASALLRLITSNTSQDSDKVSGKDEPGSNEESSQEFLKAGQDQAKAKAKAGGAVVVSVLQMQGGKKKKRSRHSKQIVQGTDKTSQQSAKDDADTVSDKDTKKGKDTREGSGKEVQSADSEKGVQCIGENGLDQLVQDGADTTSDKDVKKKASTQDPLKKDEQLKSDRKDVEGPNKTVQSQQEVNALPVKEKVGDIGVSVDHSSMQHANDQQISVNVGSEASQYLLLGARPKVRVGKTSKSKKSKEPAVKFYDWSSKNYRDKDPFLVQAVEESRKGRAISNVVTTQTSEKVLPAGDFQVEQKHVDSATDISVGLGVSQQPGSDKVVADESLLVEQETNIHKQCLSLKVVSTHEQDIVSIVEQVSLDELGAAVRIDPAASDQGIHLEESSLVMQEDSMLTTVEQVSLDNLGAAACVVPVETSDRSVQERKASVKETGNLSTHVKSVGISKVASANGKRTLHKNILSEFIKSSAKSAVGEDIEKNKADFKQRICVFKAIHFEYCRSIGRELFEEQRGKILLRKGIISFIKRVIPNRKICTFIFKLAYMLNCMEMVNRPDVANSMICNLLLYSNQSLLDENLVQIVQCVQSGANVEEASKVLHGCCFKMANCDHEFYDGEFFRNVLDVFQKLMLFRLVGANCPKKVLDLVIVKCAMIIGTMYTGYRCFIKSQGGFSDDESIAAIIEHMYGGGGDAKTKPHAGRVGVICCNMLVNLMNMYDPESNGIVQISGICFPEKLICQCSEHLSNEIERNMAEGTMGYEVIMENLAMCLYSTIENFDIAACREETEVYSAIYNEIIRSSGVSKGKWHNR</sequence>
<organism evidence="1 2">
    <name type="scientific">Ehrlichia canis (strain Jake)</name>
    <dbReference type="NCBI Taxonomy" id="269484"/>
    <lineage>
        <taxon>Bacteria</taxon>
        <taxon>Pseudomonadati</taxon>
        <taxon>Pseudomonadota</taxon>
        <taxon>Alphaproteobacteria</taxon>
        <taxon>Rickettsiales</taxon>
        <taxon>Anaplasmataceae</taxon>
        <taxon>Ehrlichia</taxon>
    </lineage>
</organism>
<dbReference type="EMBL" id="CP000107">
    <property type="protein sequence ID" value="AAZ68120.1"/>
    <property type="molecule type" value="Genomic_DNA"/>
</dbReference>
<reference evidence="2" key="1">
    <citation type="journal article" date="2006" name="J. Bacteriol.">
        <title>The genome of the obligately intracellular bacterium Ehrlichia canis reveals themes of complex membrane structure and immune evasion strategies.</title>
        <authorList>
            <person name="Mavromatis K."/>
            <person name="Doyle C.K."/>
            <person name="Lykidis A."/>
            <person name="Ivanova N."/>
            <person name="Francino M.P."/>
            <person name="Chain P."/>
            <person name="Shin M."/>
            <person name="Malfatti S."/>
            <person name="Larimer F."/>
            <person name="Copeland A."/>
            <person name="Detter J.C."/>
            <person name="Land M."/>
            <person name="Richardson P.M."/>
            <person name="Yu X.J."/>
            <person name="Walker D.H."/>
            <person name="McBride J.W."/>
            <person name="Kyrpides N.C."/>
        </authorList>
    </citation>
    <scope>NUCLEOTIDE SEQUENCE [LARGE SCALE GENOMIC DNA]</scope>
    <source>
        <strain evidence="2">Jake</strain>
    </source>
</reference>
<keyword evidence="2" id="KW-1185">Reference proteome</keyword>
<gene>
    <name evidence="1" type="ordered locus">Ecaj_0069</name>
</gene>
<dbReference type="Proteomes" id="UP000000435">
    <property type="component" value="Chromosome"/>
</dbReference>